<dbReference type="GO" id="GO:0003677">
    <property type="term" value="F:DNA binding"/>
    <property type="evidence" value="ECO:0007669"/>
    <property type="project" value="UniProtKB-KW"/>
</dbReference>
<dbReference type="FunFam" id="1.10.287.180:FF:000001">
    <property type="entry name" value="Transcription elongation factor GreA"/>
    <property type="match status" value="1"/>
</dbReference>
<keyword evidence="8" id="KW-0648">Protein biosynthesis</keyword>
<dbReference type="GO" id="GO:0070063">
    <property type="term" value="F:RNA polymerase binding"/>
    <property type="evidence" value="ECO:0007669"/>
    <property type="project" value="InterPro"/>
</dbReference>
<dbReference type="GO" id="GO:0032784">
    <property type="term" value="P:regulation of DNA-templated transcription elongation"/>
    <property type="evidence" value="ECO:0007669"/>
    <property type="project" value="InterPro"/>
</dbReference>
<dbReference type="SUPFAM" id="SSF46557">
    <property type="entry name" value="GreA transcript cleavage protein, N-terminal domain"/>
    <property type="match status" value="1"/>
</dbReference>
<evidence type="ECO:0000256" key="1">
    <source>
        <dbReference type="ARBA" id="ARBA00008213"/>
    </source>
</evidence>
<feature type="domain" description="Transcription elongation factor GreA/GreB N-terminal" evidence="7">
    <location>
        <begin position="6"/>
        <end position="74"/>
    </location>
</feature>
<dbReference type="InterPro" id="IPR036805">
    <property type="entry name" value="Tscrpt_elong_fac_GreA/B_N_sf"/>
</dbReference>
<evidence type="ECO:0000313" key="9">
    <source>
        <dbReference type="Proteomes" id="UP000515745"/>
    </source>
</evidence>
<dbReference type="EMBL" id="CP060019">
    <property type="protein sequence ID" value="QND78598.1"/>
    <property type="molecule type" value="Genomic_DNA"/>
</dbReference>
<dbReference type="PIRSF" id="PIRSF006092">
    <property type="entry name" value="GreA_GreB"/>
    <property type="match status" value="1"/>
</dbReference>
<dbReference type="InterPro" id="IPR023459">
    <property type="entry name" value="Tscrpt_elong_fac_GreA/B_fam"/>
</dbReference>
<dbReference type="GO" id="GO:0006354">
    <property type="term" value="P:DNA-templated transcription elongation"/>
    <property type="evidence" value="ECO:0007669"/>
    <property type="project" value="TreeGrafter"/>
</dbReference>
<organism evidence="8 9">
    <name type="scientific">Candidatus Nasuia deltocephalincola</name>
    <dbReference type="NCBI Taxonomy" id="1160784"/>
    <lineage>
        <taxon>Bacteria</taxon>
        <taxon>Pseudomonadati</taxon>
        <taxon>Pseudomonadota</taxon>
        <taxon>Betaproteobacteria</taxon>
        <taxon>Candidatus Nasuia</taxon>
    </lineage>
</organism>
<dbReference type="Pfam" id="PF03449">
    <property type="entry name" value="GreA_GreB_N"/>
    <property type="match status" value="1"/>
</dbReference>
<dbReference type="GO" id="GO:0003746">
    <property type="term" value="F:translation elongation factor activity"/>
    <property type="evidence" value="ECO:0007669"/>
    <property type="project" value="UniProtKB-KW"/>
</dbReference>
<evidence type="ECO:0000256" key="4">
    <source>
        <dbReference type="ARBA" id="ARBA00023125"/>
    </source>
</evidence>
<comment type="similarity">
    <text evidence="1">Belongs to the GreA/GreB family.</text>
</comment>
<evidence type="ECO:0000256" key="2">
    <source>
        <dbReference type="ARBA" id="ARBA00013729"/>
    </source>
</evidence>
<evidence type="ECO:0000259" key="7">
    <source>
        <dbReference type="Pfam" id="PF03449"/>
    </source>
</evidence>
<keyword evidence="3" id="KW-0805">Transcription regulation</keyword>
<evidence type="ECO:0000313" key="8">
    <source>
        <dbReference type="EMBL" id="QND78598.1"/>
    </source>
</evidence>
<dbReference type="Gene3D" id="1.10.287.180">
    <property type="entry name" value="Transcription elongation factor, GreA/GreB, N-terminal domain"/>
    <property type="match status" value="1"/>
</dbReference>
<dbReference type="PANTHER" id="PTHR30437">
    <property type="entry name" value="TRANSCRIPTION ELONGATION FACTOR GREA"/>
    <property type="match status" value="1"/>
</dbReference>
<proteinExistence type="inferred from homology"/>
<dbReference type="AlphaFoldDB" id="A0A7G6UHV1"/>
<sequence length="145" mass="17062">MCKEYFSIEEIKKLNKDLENLKNVDKPKIIEEIKNSKMLGDLSENSEYHYAKKKKYLIDQKIKSIEDTISNCSIKNNIEIKKIILEDLKNKKIIIYNITKENKKNKWDISIDSPIIDLIKGKRIGDIIKLKKYGKEIDMKISSIE</sequence>
<keyword evidence="8" id="KW-0251">Elongation factor</keyword>
<gene>
    <name evidence="8" type="primary">greA</name>
    <name evidence="8" type="ORF">NASMSEV_156</name>
</gene>
<dbReference type="InterPro" id="IPR022691">
    <property type="entry name" value="Tscrpt_elong_fac_GreA/B_N"/>
</dbReference>
<evidence type="ECO:0000256" key="6">
    <source>
        <dbReference type="ARBA" id="ARBA00030776"/>
    </source>
</evidence>
<keyword evidence="5" id="KW-0804">Transcription</keyword>
<name>A0A7G6UHV1_9PROT</name>
<dbReference type="Proteomes" id="UP000515745">
    <property type="component" value="Chromosome"/>
</dbReference>
<keyword evidence="4" id="KW-0238">DNA-binding</keyword>
<reference evidence="8 9" key="1">
    <citation type="submission" date="2020-07" db="EMBL/GenBank/DDBJ databases">
        <title>Mutational pressure drives differential genome stability in two bacterial endosymbionts of sap feeding insects.</title>
        <authorList>
            <person name="Waneka G."/>
        </authorList>
    </citation>
    <scope>NUCLEOTIDE SEQUENCE [LARGE SCALE GENOMIC DNA]</scope>
    <source>
        <strain evidence="8">NAS-MSEV</strain>
    </source>
</reference>
<protein>
    <recommendedName>
        <fullName evidence="2">Transcription elongation factor GreA</fullName>
    </recommendedName>
    <alternativeName>
        <fullName evidence="6">Transcript cleavage factor GreA</fullName>
    </alternativeName>
</protein>
<accession>A0A7G6UHV1</accession>
<dbReference type="PANTHER" id="PTHR30437:SF4">
    <property type="entry name" value="TRANSCRIPTION ELONGATION FACTOR GREA"/>
    <property type="match status" value="1"/>
</dbReference>
<evidence type="ECO:0000256" key="5">
    <source>
        <dbReference type="ARBA" id="ARBA00023163"/>
    </source>
</evidence>
<evidence type="ECO:0000256" key="3">
    <source>
        <dbReference type="ARBA" id="ARBA00023015"/>
    </source>
</evidence>